<comment type="caution">
    <text evidence="7">The sequence shown here is derived from an EMBL/GenBank/DDBJ whole genome shotgun (WGS) entry which is preliminary data.</text>
</comment>
<sequence length="133" mass="14789">MNDEKALRITATSTPVVVAVDPPSFDQMPETVLYPGIINLSREEANKLKDESRNCLIISVIAFLIFPFWPFGITAVVFAWYANDAINYGNTESARKNLDSARCWNIANVTASVICYFIIIISVLFVIGIVGRK</sequence>
<organism evidence="7 8">
    <name type="scientific">Dimorphilus gyrociliatus</name>
    <dbReference type="NCBI Taxonomy" id="2664684"/>
    <lineage>
        <taxon>Eukaryota</taxon>
        <taxon>Metazoa</taxon>
        <taxon>Spiralia</taxon>
        <taxon>Lophotrochozoa</taxon>
        <taxon>Annelida</taxon>
        <taxon>Polychaeta</taxon>
        <taxon>Polychaeta incertae sedis</taxon>
        <taxon>Dinophilidae</taxon>
        <taxon>Dimorphilus</taxon>
    </lineage>
</organism>
<name>A0A7I8VS32_9ANNE</name>
<keyword evidence="8" id="KW-1185">Reference proteome</keyword>
<dbReference type="Proteomes" id="UP000549394">
    <property type="component" value="Unassembled WGS sequence"/>
</dbReference>
<evidence type="ECO:0000313" key="7">
    <source>
        <dbReference type="EMBL" id="CAD5119128.1"/>
    </source>
</evidence>
<keyword evidence="5 6" id="KW-0472">Membrane</keyword>
<dbReference type="InterPro" id="IPR007593">
    <property type="entry name" value="CD225/Dispanin_fam"/>
</dbReference>
<comment type="subcellular location">
    <subcellularLocation>
        <location evidence="1">Membrane</location>
    </subcellularLocation>
</comment>
<dbReference type="GO" id="GO:0016020">
    <property type="term" value="C:membrane"/>
    <property type="evidence" value="ECO:0007669"/>
    <property type="project" value="UniProtKB-SubCell"/>
</dbReference>
<dbReference type="PANTHER" id="PTHR14948">
    <property type="entry name" value="NG5"/>
    <property type="match status" value="1"/>
</dbReference>
<feature type="transmembrane region" description="Helical" evidence="6">
    <location>
        <begin position="106"/>
        <end position="130"/>
    </location>
</feature>
<proteinExistence type="inferred from homology"/>
<reference evidence="7 8" key="1">
    <citation type="submission" date="2020-08" db="EMBL/GenBank/DDBJ databases">
        <authorList>
            <person name="Hejnol A."/>
        </authorList>
    </citation>
    <scope>NUCLEOTIDE SEQUENCE [LARGE SCALE GENOMIC DNA]</scope>
</reference>
<feature type="transmembrane region" description="Helical" evidence="6">
    <location>
        <begin position="56"/>
        <end position="82"/>
    </location>
</feature>
<protein>
    <submittedName>
        <fullName evidence="7">Uncharacterized protein</fullName>
    </submittedName>
</protein>
<evidence type="ECO:0000313" key="8">
    <source>
        <dbReference type="Proteomes" id="UP000549394"/>
    </source>
</evidence>
<evidence type="ECO:0000256" key="3">
    <source>
        <dbReference type="ARBA" id="ARBA00022692"/>
    </source>
</evidence>
<dbReference type="PANTHER" id="PTHR14948:SF44">
    <property type="entry name" value="PROLINE-RICH TRANSMEMBRANE PROTEIN 1-LIKE"/>
    <property type="match status" value="1"/>
</dbReference>
<evidence type="ECO:0000256" key="6">
    <source>
        <dbReference type="SAM" id="Phobius"/>
    </source>
</evidence>
<dbReference type="Pfam" id="PF04505">
    <property type="entry name" value="CD225"/>
    <property type="match status" value="1"/>
</dbReference>
<comment type="similarity">
    <text evidence="2">Belongs to the CD225/Dispanin family.</text>
</comment>
<evidence type="ECO:0000256" key="1">
    <source>
        <dbReference type="ARBA" id="ARBA00004370"/>
    </source>
</evidence>
<gene>
    <name evidence="7" type="ORF">DGYR_LOCUS7413</name>
</gene>
<accession>A0A7I8VS32</accession>
<evidence type="ECO:0000256" key="2">
    <source>
        <dbReference type="ARBA" id="ARBA00006843"/>
    </source>
</evidence>
<dbReference type="InterPro" id="IPR051423">
    <property type="entry name" value="CD225/Dispanin"/>
</dbReference>
<keyword evidence="4 6" id="KW-1133">Transmembrane helix</keyword>
<keyword evidence="3 6" id="KW-0812">Transmembrane</keyword>
<dbReference type="EMBL" id="CAJFCJ010000009">
    <property type="protein sequence ID" value="CAD5119128.1"/>
    <property type="molecule type" value="Genomic_DNA"/>
</dbReference>
<evidence type="ECO:0000256" key="4">
    <source>
        <dbReference type="ARBA" id="ARBA00022989"/>
    </source>
</evidence>
<dbReference type="AlphaFoldDB" id="A0A7I8VS32"/>
<evidence type="ECO:0000256" key="5">
    <source>
        <dbReference type="ARBA" id="ARBA00023136"/>
    </source>
</evidence>